<dbReference type="PANTHER" id="PTHR33630:SF9">
    <property type="entry name" value="CUTINASE 4"/>
    <property type="match status" value="1"/>
</dbReference>
<dbReference type="Gene3D" id="3.40.50.1820">
    <property type="entry name" value="alpha/beta hydrolase"/>
    <property type="match status" value="1"/>
</dbReference>
<keyword evidence="7" id="KW-1185">Reference proteome</keyword>
<keyword evidence="2" id="KW-0719">Serine esterase</keyword>
<evidence type="ECO:0000256" key="2">
    <source>
        <dbReference type="ARBA" id="ARBA00022487"/>
    </source>
</evidence>
<accession>A0ABW1AJL1</accession>
<feature type="signal peptide" evidence="5">
    <location>
        <begin position="1"/>
        <end position="26"/>
    </location>
</feature>
<dbReference type="EMBL" id="JBHSON010000177">
    <property type="protein sequence ID" value="MFC5754737.1"/>
    <property type="molecule type" value="Genomic_DNA"/>
</dbReference>
<dbReference type="SMART" id="SM01110">
    <property type="entry name" value="Cutinase"/>
    <property type="match status" value="1"/>
</dbReference>
<dbReference type="SUPFAM" id="SSF53474">
    <property type="entry name" value="alpha/beta-Hydrolases"/>
    <property type="match status" value="1"/>
</dbReference>
<dbReference type="InterPro" id="IPR029058">
    <property type="entry name" value="AB_hydrolase_fold"/>
</dbReference>
<protein>
    <submittedName>
        <fullName evidence="6">Cutinase family protein</fullName>
    </submittedName>
</protein>
<dbReference type="Pfam" id="PF01083">
    <property type="entry name" value="Cutinase"/>
    <property type="match status" value="1"/>
</dbReference>
<sequence>MRWISAGLTAALAFAGGVGLAPGAAAAECKAVSVISARGTTEPQSGSWLQKPIGDRILAEVPDGEFTELTYPADFSGGSPGTGVTNLVNLLNAEAQQCPGQKYVLMGYSQGAIVTGDALVPPDRRRAGKEAGEISAAAGGRIAAVLLYGDPGFTAGEPFNVGDFDPAEQAAAPRVKGVFDVYASRIQNYCVKDDFACQGTTGNFLAHLGYFFNGMPVDGAAFAVQKVKG</sequence>
<keyword evidence="4" id="KW-1015">Disulfide bond</keyword>
<dbReference type="InterPro" id="IPR000675">
    <property type="entry name" value="Cutinase/axe"/>
</dbReference>
<reference evidence="7" key="1">
    <citation type="journal article" date="2019" name="Int. J. Syst. Evol. Microbiol.">
        <title>The Global Catalogue of Microorganisms (GCM) 10K type strain sequencing project: providing services to taxonomists for standard genome sequencing and annotation.</title>
        <authorList>
            <consortium name="The Broad Institute Genomics Platform"/>
            <consortium name="The Broad Institute Genome Sequencing Center for Infectious Disease"/>
            <person name="Wu L."/>
            <person name="Ma J."/>
        </authorList>
    </citation>
    <scope>NUCLEOTIDE SEQUENCE [LARGE SCALE GENOMIC DNA]</scope>
    <source>
        <strain evidence="7">KCTC 42087</strain>
    </source>
</reference>
<evidence type="ECO:0000256" key="3">
    <source>
        <dbReference type="ARBA" id="ARBA00022801"/>
    </source>
</evidence>
<dbReference type="RefSeq" id="WP_378293129.1">
    <property type="nucleotide sequence ID" value="NZ_JBHSON010000177.1"/>
</dbReference>
<keyword evidence="3" id="KW-0378">Hydrolase</keyword>
<dbReference type="Proteomes" id="UP001596074">
    <property type="component" value="Unassembled WGS sequence"/>
</dbReference>
<dbReference type="PANTHER" id="PTHR33630">
    <property type="entry name" value="CUTINASE RV1984C-RELATED-RELATED"/>
    <property type="match status" value="1"/>
</dbReference>
<evidence type="ECO:0000313" key="6">
    <source>
        <dbReference type="EMBL" id="MFC5754737.1"/>
    </source>
</evidence>
<comment type="similarity">
    <text evidence="1">Belongs to the cutinase family.</text>
</comment>
<gene>
    <name evidence="6" type="ORF">ACFPZN_54770</name>
</gene>
<evidence type="ECO:0000256" key="4">
    <source>
        <dbReference type="ARBA" id="ARBA00023157"/>
    </source>
</evidence>
<name>A0ABW1AJL1_9ACTN</name>
<evidence type="ECO:0000313" key="7">
    <source>
        <dbReference type="Proteomes" id="UP001596074"/>
    </source>
</evidence>
<comment type="caution">
    <text evidence="6">The sequence shown here is derived from an EMBL/GenBank/DDBJ whole genome shotgun (WGS) entry which is preliminary data.</text>
</comment>
<organism evidence="6 7">
    <name type="scientific">Actinomadura rugatobispora</name>
    <dbReference type="NCBI Taxonomy" id="1994"/>
    <lineage>
        <taxon>Bacteria</taxon>
        <taxon>Bacillati</taxon>
        <taxon>Actinomycetota</taxon>
        <taxon>Actinomycetes</taxon>
        <taxon>Streptosporangiales</taxon>
        <taxon>Thermomonosporaceae</taxon>
        <taxon>Actinomadura</taxon>
    </lineage>
</organism>
<evidence type="ECO:0000256" key="5">
    <source>
        <dbReference type="SAM" id="SignalP"/>
    </source>
</evidence>
<keyword evidence="5" id="KW-0732">Signal</keyword>
<proteinExistence type="inferred from homology"/>
<evidence type="ECO:0000256" key="1">
    <source>
        <dbReference type="ARBA" id="ARBA00007534"/>
    </source>
</evidence>
<feature type="chain" id="PRO_5046007017" evidence="5">
    <location>
        <begin position="27"/>
        <end position="229"/>
    </location>
</feature>